<dbReference type="PROSITE" id="PS50835">
    <property type="entry name" value="IG_LIKE"/>
    <property type="match status" value="1"/>
</dbReference>
<name>A0ABP8XM60_9ACTN</name>
<dbReference type="SUPFAM" id="SSF101898">
    <property type="entry name" value="NHL repeat"/>
    <property type="match status" value="1"/>
</dbReference>
<protein>
    <recommendedName>
        <fullName evidence="3">Ig-like domain-containing protein</fullName>
    </recommendedName>
</protein>
<feature type="signal peptide" evidence="2">
    <location>
        <begin position="1"/>
        <end position="31"/>
    </location>
</feature>
<feature type="region of interest" description="Disordered" evidence="1">
    <location>
        <begin position="322"/>
        <end position="351"/>
    </location>
</feature>
<dbReference type="InterPro" id="IPR007110">
    <property type="entry name" value="Ig-like_dom"/>
</dbReference>
<reference evidence="5" key="1">
    <citation type="journal article" date="2019" name="Int. J. Syst. Evol. Microbiol.">
        <title>The Global Catalogue of Microorganisms (GCM) 10K type strain sequencing project: providing services to taxonomists for standard genome sequencing and annotation.</title>
        <authorList>
            <consortium name="The Broad Institute Genomics Platform"/>
            <consortium name="The Broad Institute Genome Sequencing Center for Infectious Disease"/>
            <person name="Wu L."/>
            <person name="Ma J."/>
        </authorList>
    </citation>
    <scope>NUCLEOTIDE SEQUENCE [LARGE SCALE GENOMIC DNA]</scope>
    <source>
        <strain evidence="5">JCM 18531</strain>
    </source>
</reference>
<gene>
    <name evidence="4" type="ORF">GCM10023349_29370</name>
</gene>
<keyword evidence="2" id="KW-0732">Signal</keyword>
<dbReference type="Proteomes" id="UP001499974">
    <property type="component" value="Unassembled WGS sequence"/>
</dbReference>
<dbReference type="InterPro" id="IPR011042">
    <property type="entry name" value="6-blade_b-propeller_TolB-like"/>
</dbReference>
<dbReference type="Gene3D" id="2.120.10.30">
    <property type="entry name" value="TolB, C-terminal domain"/>
    <property type="match status" value="2"/>
</dbReference>
<evidence type="ECO:0000256" key="2">
    <source>
        <dbReference type="SAM" id="SignalP"/>
    </source>
</evidence>
<dbReference type="RefSeq" id="WP_345522107.1">
    <property type="nucleotide sequence ID" value="NZ_BAABKM010000002.1"/>
</dbReference>
<dbReference type="PANTHER" id="PTHR24104:SF25">
    <property type="entry name" value="PROTEIN LIN-41"/>
    <property type="match status" value="1"/>
</dbReference>
<proteinExistence type="predicted"/>
<feature type="chain" id="PRO_5046854000" description="Ig-like domain-containing protein" evidence="2">
    <location>
        <begin position="32"/>
        <end position="799"/>
    </location>
</feature>
<comment type="caution">
    <text evidence="4">The sequence shown here is derived from an EMBL/GenBank/DDBJ whole genome shotgun (WGS) entry which is preliminary data.</text>
</comment>
<keyword evidence="5" id="KW-1185">Reference proteome</keyword>
<dbReference type="EMBL" id="BAABKM010000002">
    <property type="protein sequence ID" value="GAA4708715.1"/>
    <property type="molecule type" value="Genomic_DNA"/>
</dbReference>
<accession>A0ABP8XM60</accession>
<evidence type="ECO:0000259" key="3">
    <source>
        <dbReference type="PROSITE" id="PS50835"/>
    </source>
</evidence>
<dbReference type="InterPro" id="IPR050952">
    <property type="entry name" value="TRIM-NHL_E3_ligases"/>
</dbReference>
<evidence type="ECO:0000313" key="5">
    <source>
        <dbReference type="Proteomes" id="UP001499974"/>
    </source>
</evidence>
<dbReference type="PANTHER" id="PTHR24104">
    <property type="entry name" value="E3 UBIQUITIN-PROTEIN LIGASE NHLRC1-RELATED"/>
    <property type="match status" value="1"/>
</dbReference>
<organism evidence="4 5">
    <name type="scientific">Nocardioides conyzicola</name>
    <dbReference type="NCBI Taxonomy" id="1651781"/>
    <lineage>
        <taxon>Bacteria</taxon>
        <taxon>Bacillati</taxon>
        <taxon>Actinomycetota</taxon>
        <taxon>Actinomycetes</taxon>
        <taxon>Propionibacteriales</taxon>
        <taxon>Nocardioidaceae</taxon>
        <taxon>Nocardioides</taxon>
    </lineage>
</organism>
<dbReference type="Gene3D" id="2.60.40.2700">
    <property type="match status" value="4"/>
</dbReference>
<feature type="domain" description="Ig-like" evidence="3">
    <location>
        <begin position="437"/>
        <end position="520"/>
    </location>
</feature>
<evidence type="ECO:0000313" key="4">
    <source>
        <dbReference type="EMBL" id="GAA4708715.1"/>
    </source>
</evidence>
<feature type="region of interest" description="Disordered" evidence="1">
    <location>
        <begin position="599"/>
        <end position="629"/>
    </location>
</feature>
<sequence>MMALAGRLICLALISAGLGTASLATLQPASAAGVDAPTAVAVAPSGASYVGFASGGRLLELDVRGRRIGAVPLDQDDPVSGLSVTSSGQIWVDYGSSVSLLGPGGRVLRHFDGAGGSCTGSPATRYGGLTVGGGKVWVANRCAGTMSVYGLGGRLLATVDLPGSDHPRGITYGAAQSGRGATVYVALPDAGRIAAYRADRVRDSMRPWRVVGVRRPAGGVRPRPSGIAVDQMGQLTVTDLANNAVFLLDTNHDFNVYRTLGHPPRASRAAGRLDAPSALAQYPQDRGQLSGNLFIADSGNRRVQRWNTSGWTYWATTVRAGRGTGGSGSDLGDDDPGGPTSSTAPSISGSATVGATVTCNPGAWYGAGGPAAGTIRYAYGWQRGGTTIAGATSSTYVVTATDAGTSLTCVVTATNSFGSTTRSSAAVVVVGGSLVAPVLVTAPSITGTPTVGETLTCDAGTWSGTGITYTRRWRRDGLTILGATATTYATVPADADTELSCVVTATNAGGTTDATSAPVTVRAARVGRPINTEPPAVTGVEAVGTALTCAPGSWSGGSAPFAYAWWRDGVPIADTASSKYVVLNADVGARLGCTVTVTSPAGSTSASSPGRTVVTPSDRAPLNLTPPTVSGNPVAGQALTCDPGAWSGDPTAVIPLWQRDGVTVANGAWTYLVGSDDADATIRCLVVARNGSGSGAARSAPAAADACVGPVGVEINGGAASTSSSFVSLALRAPRGATTVHLSNTPGFEHETVAVVPAGCTYDWVLPSIPGLALTWTVYVRYDGSGTTYTDSILVDPPS</sequence>
<evidence type="ECO:0000256" key="1">
    <source>
        <dbReference type="SAM" id="MobiDB-lite"/>
    </source>
</evidence>
<feature type="compositionally biased region" description="Low complexity" evidence="1">
    <location>
        <begin position="599"/>
        <end position="610"/>
    </location>
</feature>